<keyword evidence="6" id="KW-1185">Reference proteome</keyword>
<keyword evidence="3" id="KW-0732">Signal</keyword>
<keyword evidence="2" id="KW-0812">Transmembrane</keyword>
<feature type="compositionally biased region" description="Gly residues" evidence="1">
    <location>
        <begin position="204"/>
        <end position="220"/>
    </location>
</feature>
<comment type="caution">
    <text evidence="5">The sequence shown here is derived from an EMBL/GenBank/DDBJ whole genome shotgun (WGS) entry which is preliminary data.</text>
</comment>
<feature type="domain" description="Bacterial Ig-like" evidence="4">
    <location>
        <begin position="318"/>
        <end position="397"/>
    </location>
</feature>
<evidence type="ECO:0000259" key="4">
    <source>
        <dbReference type="Pfam" id="PF16640"/>
    </source>
</evidence>
<accession>A0ABN2LD50</accession>
<evidence type="ECO:0000313" key="5">
    <source>
        <dbReference type="EMBL" id="GAA1784545.1"/>
    </source>
</evidence>
<feature type="chain" id="PRO_5045632422" description="Bacterial Ig-like domain-containing protein" evidence="3">
    <location>
        <begin position="29"/>
        <end position="553"/>
    </location>
</feature>
<name>A0ABN2LD50_9MICO</name>
<feature type="compositionally biased region" description="Low complexity" evidence="1">
    <location>
        <begin position="188"/>
        <end position="203"/>
    </location>
</feature>
<sequence>MRRFLGAIALGAVLVAGSLVATPKAAQAAPLPPECSASGDCELEFAFSGDVARWTVPDRAVQVSFRVIGASGQSHWYAAGLGGGFSTKPADIAAGTEFAMAVGQGGQGAGGGWGGGGAGGALGDGASYQGQGGGGGTYVFSHFADAPWRLFAIAGGGAGAAGGTADWPPAGGGANEPGEGGGFGGSDPGNSAGSPGAGPASYSPGGGFAPGQGGGGGAARFAGNGSGSGGGGGLMGGAGGVGGVFDGPFDNGTGTSPLNTGLAGGGGSGFLAQGFAASSIEQQPLAPGESRNGSVVVSYKIGPAKSEVAAAGPVVTDFGSGPVDLAAQVTCVEPLTGGTVTFAQGATVLGTATVDSATGRAVLAYTPARQGSYTTTAKFSGSDACTPASTSFDLFVSVATGKFSSVSAAPASLTLGESTTLRATAVCPAQPAGSIEFSRDGESLATVPVDADGTAEYRYTPKRAGVDVVQVFFSSDQGSCVVTAENLRLAVSPKPTTGATPTPTATPTAGGSLASTGTGSDPAPMLGAAFLMLGVGGGMLLLVRRAARRGRTG</sequence>
<dbReference type="EMBL" id="BAAAOB010000001">
    <property type="protein sequence ID" value="GAA1784545.1"/>
    <property type="molecule type" value="Genomic_DNA"/>
</dbReference>
<feature type="transmembrane region" description="Helical" evidence="2">
    <location>
        <begin position="525"/>
        <end position="543"/>
    </location>
</feature>
<feature type="signal peptide" evidence="3">
    <location>
        <begin position="1"/>
        <end position="28"/>
    </location>
</feature>
<evidence type="ECO:0000313" key="6">
    <source>
        <dbReference type="Proteomes" id="UP001500851"/>
    </source>
</evidence>
<organism evidence="5 6">
    <name type="scientific">Leucobacter iarius</name>
    <dbReference type="NCBI Taxonomy" id="333963"/>
    <lineage>
        <taxon>Bacteria</taxon>
        <taxon>Bacillati</taxon>
        <taxon>Actinomycetota</taxon>
        <taxon>Actinomycetes</taxon>
        <taxon>Micrococcales</taxon>
        <taxon>Microbacteriaceae</taxon>
        <taxon>Leucobacter</taxon>
    </lineage>
</organism>
<protein>
    <recommendedName>
        <fullName evidence="4">Bacterial Ig-like domain-containing protein</fullName>
    </recommendedName>
</protein>
<dbReference type="InterPro" id="IPR032109">
    <property type="entry name" value="Big_3_5"/>
</dbReference>
<reference evidence="5 6" key="1">
    <citation type="journal article" date="2019" name="Int. J. Syst. Evol. Microbiol.">
        <title>The Global Catalogue of Microorganisms (GCM) 10K type strain sequencing project: providing services to taxonomists for standard genome sequencing and annotation.</title>
        <authorList>
            <consortium name="The Broad Institute Genomics Platform"/>
            <consortium name="The Broad Institute Genome Sequencing Center for Infectious Disease"/>
            <person name="Wu L."/>
            <person name="Ma J."/>
        </authorList>
    </citation>
    <scope>NUCLEOTIDE SEQUENCE [LARGE SCALE GENOMIC DNA]</scope>
    <source>
        <strain evidence="5 6">JCM 14736</strain>
    </source>
</reference>
<dbReference type="RefSeq" id="WP_344030481.1">
    <property type="nucleotide sequence ID" value="NZ_BAAAOB010000001.1"/>
</dbReference>
<dbReference type="Gene3D" id="2.60.40.10">
    <property type="entry name" value="Immunoglobulins"/>
    <property type="match status" value="2"/>
</dbReference>
<dbReference type="InterPro" id="IPR013783">
    <property type="entry name" value="Ig-like_fold"/>
</dbReference>
<evidence type="ECO:0000256" key="1">
    <source>
        <dbReference type="SAM" id="MobiDB-lite"/>
    </source>
</evidence>
<feature type="region of interest" description="Disordered" evidence="1">
    <location>
        <begin position="161"/>
        <end position="220"/>
    </location>
</feature>
<feature type="compositionally biased region" description="Gly residues" evidence="1">
    <location>
        <begin position="170"/>
        <end position="187"/>
    </location>
</feature>
<dbReference type="Pfam" id="PF16640">
    <property type="entry name" value="Big_3_5"/>
    <property type="match status" value="2"/>
</dbReference>
<dbReference type="Proteomes" id="UP001500851">
    <property type="component" value="Unassembled WGS sequence"/>
</dbReference>
<gene>
    <name evidence="5" type="ORF">GCM10009768_11770</name>
</gene>
<feature type="domain" description="Bacterial Ig-like" evidence="4">
    <location>
        <begin position="407"/>
        <end position="479"/>
    </location>
</feature>
<feature type="region of interest" description="Disordered" evidence="1">
    <location>
        <begin position="492"/>
        <end position="519"/>
    </location>
</feature>
<evidence type="ECO:0000256" key="2">
    <source>
        <dbReference type="SAM" id="Phobius"/>
    </source>
</evidence>
<keyword evidence="2" id="KW-1133">Transmembrane helix</keyword>
<keyword evidence="2" id="KW-0472">Membrane</keyword>
<evidence type="ECO:0000256" key="3">
    <source>
        <dbReference type="SAM" id="SignalP"/>
    </source>
</evidence>
<proteinExistence type="predicted"/>